<reference evidence="9" key="2">
    <citation type="submission" date="2015-01" db="EMBL/GenBank/DDBJ databases">
        <title>Evolutionary Origins and Diversification of the Mycorrhizal Mutualists.</title>
        <authorList>
            <consortium name="DOE Joint Genome Institute"/>
            <consortium name="Mycorrhizal Genomics Consortium"/>
            <person name="Kohler A."/>
            <person name="Kuo A."/>
            <person name="Nagy L.G."/>
            <person name="Floudas D."/>
            <person name="Copeland A."/>
            <person name="Barry K.W."/>
            <person name="Cichocki N."/>
            <person name="Veneault-Fourrey C."/>
            <person name="LaButti K."/>
            <person name="Lindquist E.A."/>
            <person name="Lipzen A."/>
            <person name="Lundell T."/>
            <person name="Morin E."/>
            <person name="Murat C."/>
            <person name="Riley R."/>
            <person name="Ohm R."/>
            <person name="Sun H."/>
            <person name="Tunlid A."/>
            <person name="Henrissat B."/>
            <person name="Grigoriev I.V."/>
            <person name="Hibbett D.S."/>
            <person name="Martin F."/>
        </authorList>
    </citation>
    <scope>NUCLEOTIDE SEQUENCE [LARGE SCALE GENOMIC DNA]</scope>
    <source>
        <strain evidence="9">Foug A</strain>
    </source>
</reference>
<keyword evidence="3" id="KW-0863">Zinc-finger</keyword>
<keyword evidence="2" id="KW-0479">Metal-binding</keyword>
<name>A0A0C2ZPQ0_9AGAM</name>
<dbReference type="PANTHER" id="PTHR46481">
    <property type="entry name" value="ZINC FINGER BED DOMAIN-CONTAINING PROTEIN 4"/>
    <property type="match status" value="1"/>
</dbReference>
<dbReference type="GO" id="GO:0046983">
    <property type="term" value="F:protein dimerization activity"/>
    <property type="evidence" value="ECO:0007669"/>
    <property type="project" value="InterPro"/>
</dbReference>
<dbReference type="HOGENOM" id="CLU_009123_6_3_1"/>
<dbReference type="PANTHER" id="PTHR46481:SF10">
    <property type="entry name" value="ZINC FINGER BED DOMAIN-CONTAINING PROTEIN 39"/>
    <property type="match status" value="1"/>
</dbReference>
<evidence type="ECO:0000256" key="1">
    <source>
        <dbReference type="ARBA" id="ARBA00004123"/>
    </source>
</evidence>
<accession>A0A0C2ZPQ0</accession>
<feature type="region of interest" description="Disordered" evidence="6">
    <location>
        <begin position="36"/>
        <end position="70"/>
    </location>
</feature>
<evidence type="ECO:0000259" key="7">
    <source>
        <dbReference type="Pfam" id="PF05699"/>
    </source>
</evidence>
<evidence type="ECO:0000313" key="9">
    <source>
        <dbReference type="Proteomes" id="UP000053989"/>
    </source>
</evidence>
<organism evidence="8 9">
    <name type="scientific">Scleroderma citrinum Foug A</name>
    <dbReference type="NCBI Taxonomy" id="1036808"/>
    <lineage>
        <taxon>Eukaryota</taxon>
        <taxon>Fungi</taxon>
        <taxon>Dikarya</taxon>
        <taxon>Basidiomycota</taxon>
        <taxon>Agaricomycotina</taxon>
        <taxon>Agaricomycetes</taxon>
        <taxon>Agaricomycetidae</taxon>
        <taxon>Boletales</taxon>
        <taxon>Sclerodermatineae</taxon>
        <taxon>Sclerodermataceae</taxon>
        <taxon>Scleroderma</taxon>
    </lineage>
</organism>
<dbReference type="OrthoDB" id="1607513at2759"/>
<reference evidence="8 9" key="1">
    <citation type="submission" date="2014-04" db="EMBL/GenBank/DDBJ databases">
        <authorList>
            <consortium name="DOE Joint Genome Institute"/>
            <person name="Kuo A."/>
            <person name="Kohler A."/>
            <person name="Nagy L.G."/>
            <person name="Floudas D."/>
            <person name="Copeland A."/>
            <person name="Barry K.W."/>
            <person name="Cichocki N."/>
            <person name="Veneault-Fourrey C."/>
            <person name="LaButti K."/>
            <person name="Lindquist E.A."/>
            <person name="Lipzen A."/>
            <person name="Lundell T."/>
            <person name="Morin E."/>
            <person name="Murat C."/>
            <person name="Sun H."/>
            <person name="Tunlid A."/>
            <person name="Henrissat B."/>
            <person name="Grigoriev I.V."/>
            <person name="Hibbett D.S."/>
            <person name="Martin F."/>
            <person name="Nordberg H.P."/>
            <person name="Cantor M.N."/>
            <person name="Hua S.X."/>
        </authorList>
    </citation>
    <scope>NUCLEOTIDE SEQUENCE [LARGE SCALE GENOMIC DNA]</scope>
    <source>
        <strain evidence="8 9">Foug A</strain>
    </source>
</reference>
<comment type="subcellular location">
    <subcellularLocation>
        <location evidence="1">Nucleus</location>
    </subcellularLocation>
</comment>
<proteinExistence type="predicted"/>
<evidence type="ECO:0000256" key="3">
    <source>
        <dbReference type="ARBA" id="ARBA00022771"/>
    </source>
</evidence>
<dbReference type="InterPro" id="IPR012337">
    <property type="entry name" value="RNaseH-like_sf"/>
</dbReference>
<dbReference type="Proteomes" id="UP000053989">
    <property type="component" value="Unassembled WGS sequence"/>
</dbReference>
<dbReference type="Pfam" id="PF05699">
    <property type="entry name" value="Dimer_Tnp_hAT"/>
    <property type="match status" value="1"/>
</dbReference>
<dbReference type="InParanoid" id="A0A0C2ZPQ0"/>
<evidence type="ECO:0000256" key="4">
    <source>
        <dbReference type="ARBA" id="ARBA00022833"/>
    </source>
</evidence>
<evidence type="ECO:0000256" key="2">
    <source>
        <dbReference type="ARBA" id="ARBA00022723"/>
    </source>
</evidence>
<dbReference type="AlphaFoldDB" id="A0A0C2ZPQ0"/>
<dbReference type="InterPro" id="IPR052035">
    <property type="entry name" value="ZnF_BED_domain_contain"/>
</dbReference>
<dbReference type="GO" id="GO:0005634">
    <property type="term" value="C:nucleus"/>
    <property type="evidence" value="ECO:0007669"/>
    <property type="project" value="UniProtKB-SubCell"/>
</dbReference>
<dbReference type="InterPro" id="IPR008906">
    <property type="entry name" value="HATC_C_dom"/>
</dbReference>
<evidence type="ECO:0000256" key="6">
    <source>
        <dbReference type="SAM" id="MobiDB-lite"/>
    </source>
</evidence>
<gene>
    <name evidence="8" type="ORF">SCLCIDRAFT_24197</name>
</gene>
<keyword evidence="9" id="KW-1185">Reference proteome</keyword>
<dbReference type="SUPFAM" id="SSF53098">
    <property type="entry name" value="Ribonuclease H-like"/>
    <property type="match status" value="1"/>
</dbReference>
<feature type="domain" description="HAT C-terminal dimerisation" evidence="7">
    <location>
        <begin position="650"/>
        <end position="715"/>
    </location>
</feature>
<keyword evidence="4" id="KW-0862">Zinc</keyword>
<keyword evidence="5" id="KW-0539">Nucleus</keyword>
<dbReference type="EMBL" id="KN822034">
    <property type="protein sequence ID" value="KIM63533.1"/>
    <property type="molecule type" value="Genomic_DNA"/>
</dbReference>
<feature type="region of interest" description="Disordered" evidence="6">
    <location>
        <begin position="1"/>
        <end position="24"/>
    </location>
</feature>
<sequence length="780" mass="89099">MVVEALDPPNLFPQPMKENGPRTTAVTPAPLIIRTESFDTHPPNSNDPSPVQPFGSLAAAPSGTSTDPLLETSKSSLKGCTCNIRFFSPDFWTIVHNVISAGNHDPFKPKMSSPSLRNHLWREHLAEYIEQAAEQKWEVLYVELVHTASNNGYMIEEIRAHFITGGDIKKLPSHKVDSNEPSDPDGHASTPAFSIKEFHKYLASFIVTDDQSINVVECPEFRGLLLLLRETLKDTDIPHQTHMCDLIINTWYDCFVNLQKQAGSALGNVSFTSDVWTDRNHKSYLAMTGHWISEDPTTKALHLESTLMKITHKTGHFTMDNAENNRMCIEKLGFTNVNASKIEHNITTDTVKQHPNTEKYMPVNERISKEDYIQAIHSKPLDKVHSLVRAIRASGLWHDTFQERIKVGNEQGWYKYLPEMKVPLVKLLCEVVTHWDTLLFLLNRLRILRPAVDYFICMPEWQEELGHLKLSPTDWLVLSDFKCILMATHIIQHTMSSESQLQLGAAVPTFKLLMLSWEKLATDLPRLKPWIDHTLGWVYNYYRWMDNRDVYILAMFIDPATRFTWIKCAWGAEHVMKAEELVLGMMAKYHEVMNICGPVPSEVQAAANSIDSITQRLGLRSLGFNVTPATTQGVLMIRQENEKYVGTEREQGDPLAFWSNKHTEFPTIFQIAMNYLPIQALSVPCKHVFSLSTETDTKRRNHTGPILMEALQMLKFEWKKKWLNFTRGWAPDYSILVQDDPDVGSVEVNHGEDHALDIVKVKHILDNEDMMHPSMVKLLE</sequence>
<protein>
    <recommendedName>
        <fullName evidence="7">HAT C-terminal dimerisation domain-containing protein</fullName>
    </recommendedName>
</protein>
<evidence type="ECO:0000313" key="8">
    <source>
        <dbReference type="EMBL" id="KIM63533.1"/>
    </source>
</evidence>
<evidence type="ECO:0000256" key="5">
    <source>
        <dbReference type="ARBA" id="ARBA00023242"/>
    </source>
</evidence>
<dbReference type="GO" id="GO:0008270">
    <property type="term" value="F:zinc ion binding"/>
    <property type="evidence" value="ECO:0007669"/>
    <property type="project" value="UniProtKB-KW"/>
</dbReference>